<dbReference type="PRINTS" id="PR00035">
    <property type="entry name" value="HTHGNTR"/>
</dbReference>
<dbReference type="InterPro" id="IPR011711">
    <property type="entry name" value="GntR_C"/>
</dbReference>
<dbReference type="PANTHER" id="PTHR43537:SF5">
    <property type="entry name" value="UXU OPERON TRANSCRIPTIONAL REGULATOR"/>
    <property type="match status" value="1"/>
</dbReference>
<dbReference type="Gene3D" id="1.20.120.530">
    <property type="entry name" value="GntR ligand-binding domain-like"/>
    <property type="match status" value="1"/>
</dbReference>
<sequence length="239" mass="26698">MSGSIAKYRPAQRLRLGDQLYEQILQRIVSGEYAEGARLPSENQLSDVFGVSRSIVREALSRLQVDGLVAARQGSGTYVQRRPNSEFFDYAPKGAVADVLRFFELRIAIEGEAAYHAAQRRTEADLAHIQSINQRLEAIIGARQVGSEIDIELHEAIAEAAHNELFVATLRNLRPLFDAGLKMTRGLSLKKRPERHRLVQDEHAAIISALVEGNADRARTAMRHHIDNARTRLVSDTEP</sequence>
<dbReference type="AlphaFoldDB" id="A0A2V3UKP1"/>
<dbReference type="GO" id="GO:0003700">
    <property type="term" value="F:DNA-binding transcription factor activity"/>
    <property type="evidence" value="ECO:0007669"/>
    <property type="project" value="InterPro"/>
</dbReference>
<dbReference type="PROSITE" id="PS50949">
    <property type="entry name" value="HTH_GNTR"/>
    <property type="match status" value="1"/>
</dbReference>
<dbReference type="InterPro" id="IPR036390">
    <property type="entry name" value="WH_DNA-bd_sf"/>
</dbReference>
<dbReference type="Gene3D" id="1.10.10.10">
    <property type="entry name" value="Winged helix-like DNA-binding domain superfamily/Winged helix DNA-binding domain"/>
    <property type="match status" value="1"/>
</dbReference>
<dbReference type="CDD" id="cd07377">
    <property type="entry name" value="WHTH_GntR"/>
    <property type="match status" value="1"/>
</dbReference>
<organism evidence="4 5">
    <name type="scientific">Chelatococcus asaccharovorans</name>
    <dbReference type="NCBI Taxonomy" id="28210"/>
    <lineage>
        <taxon>Bacteria</taxon>
        <taxon>Pseudomonadati</taxon>
        <taxon>Pseudomonadota</taxon>
        <taxon>Alphaproteobacteria</taxon>
        <taxon>Hyphomicrobiales</taxon>
        <taxon>Chelatococcaceae</taxon>
        <taxon>Chelatococcus</taxon>
    </lineage>
</organism>
<evidence type="ECO:0000313" key="5">
    <source>
        <dbReference type="Proteomes" id="UP000248021"/>
    </source>
</evidence>
<dbReference type="Pfam" id="PF00392">
    <property type="entry name" value="GntR"/>
    <property type="match status" value="1"/>
</dbReference>
<accession>A0A2V3UKP1</accession>
<keyword evidence="1" id="KW-0805">Transcription regulation</keyword>
<protein>
    <submittedName>
        <fullName evidence="4">GntR family transcriptional regulator</fullName>
    </submittedName>
</protein>
<dbReference type="SMART" id="SM00895">
    <property type="entry name" value="FCD"/>
    <property type="match status" value="1"/>
</dbReference>
<dbReference type="SUPFAM" id="SSF46785">
    <property type="entry name" value="Winged helix' DNA-binding domain"/>
    <property type="match status" value="1"/>
</dbReference>
<proteinExistence type="predicted"/>
<dbReference type="InterPro" id="IPR000524">
    <property type="entry name" value="Tscrpt_reg_HTH_GntR"/>
</dbReference>
<evidence type="ECO:0000256" key="3">
    <source>
        <dbReference type="ARBA" id="ARBA00023163"/>
    </source>
</evidence>
<keyword evidence="2" id="KW-0238">DNA-binding</keyword>
<evidence type="ECO:0000313" key="4">
    <source>
        <dbReference type="EMBL" id="PXW64864.1"/>
    </source>
</evidence>
<dbReference type="Proteomes" id="UP000248021">
    <property type="component" value="Unassembled WGS sequence"/>
</dbReference>
<dbReference type="GO" id="GO:0003677">
    <property type="term" value="F:DNA binding"/>
    <property type="evidence" value="ECO:0007669"/>
    <property type="project" value="UniProtKB-KW"/>
</dbReference>
<dbReference type="Pfam" id="PF07729">
    <property type="entry name" value="FCD"/>
    <property type="match status" value="1"/>
</dbReference>
<evidence type="ECO:0000256" key="1">
    <source>
        <dbReference type="ARBA" id="ARBA00023015"/>
    </source>
</evidence>
<dbReference type="SUPFAM" id="SSF48008">
    <property type="entry name" value="GntR ligand-binding domain-like"/>
    <property type="match status" value="1"/>
</dbReference>
<comment type="caution">
    <text evidence="4">The sequence shown here is derived from an EMBL/GenBank/DDBJ whole genome shotgun (WGS) entry which is preliminary data.</text>
</comment>
<dbReference type="RefSeq" id="WP_170147017.1">
    <property type="nucleotide sequence ID" value="NZ_CAKNFM010000006.1"/>
</dbReference>
<reference evidence="4 5" key="1">
    <citation type="submission" date="2018-05" db="EMBL/GenBank/DDBJ databases">
        <title>Genomic Encyclopedia of Type Strains, Phase IV (KMG-IV): sequencing the most valuable type-strain genomes for metagenomic binning, comparative biology and taxonomic classification.</title>
        <authorList>
            <person name="Goeker M."/>
        </authorList>
    </citation>
    <scope>NUCLEOTIDE SEQUENCE [LARGE SCALE GENOMIC DNA]</scope>
    <source>
        <strain evidence="4 5">DSM 6462</strain>
    </source>
</reference>
<keyword evidence="5" id="KW-1185">Reference proteome</keyword>
<name>A0A2V3UKP1_9HYPH</name>
<keyword evidence="3" id="KW-0804">Transcription</keyword>
<dbReference type="PANTHER" id="PTHR43537">
    <property type="entry name" value="TRANSCRIPTIONAL REGULATOR, GNTR FAMILY"/>
    <property type="match status" value="1"/>
</dbReference>
<dbReference type="EMBL" id="QJJK01000001">
    <property type="protein sequence ID" value="PXW64864.1"/>
    <property type="molecule type" value="Genomic_DNA"/>
</dbReference>
<evidence type="ECO:0000256" key="2">
    <source>
        <dbReference type="ARBA" id="ARBA00023125"/>
    </source>
</evidence>
<dbReference type="InterPro" id="IPR036388">
    <property type="entry name" value="WH-like_DNA-bd_sf"/>
</dbReference>
<dbReference type="SMART" id="SM00345">
    <property type="entry name" value="HTH_GNTR"/>
    <property type="match status" value="1"/>
</dbReference>
<dbReference type="InterPro" id="IPR008920">
    <property type="entry name" value="TF_FadR/GntR_C"/>
</dbReference>
<gene>
    <name evidence="4" type="ORF">C7450_101623</name>
</gene>